<reference evidence="4" key="1">
    <citation type="submission" date="2016-10" db="EMBL/GenBank/DDBJ databases">
        <authorList>
            <person name="Varghese N."/>
            <person name="Submissions S."/>
        </authorList>
    </citation>
    <scope>NUCLEOTIDE SEQUENCE [LARGE SCALE GENOMIC DNA]</scope>
    <source>
        <strain evidence="4">DSM 45422</strain>
    </source>
</reference>
<keyword evidence="1" id="KW-0472">Membrane</keyword>
<gene>
    <name evidence="3" type="ORF">SAMN05660209_00092</name>
</gene>
<keyword evidence="1" id="KW-0812">Transmembrane</keyword>
<sequence length="334" mass="35684">MEIVISYAREDRAIVQELAGTLRAWGHDVWTDAGAHSGARWWDEIVARIQACDVLLAVTSPASLASHACTLERRYALALGKVLLPVLVAPVNTQDLPTEFASIHFFDFTQRDVAAAGRLYQAVQQLPPPGPLPDPLPPAPPPPLSYLNAIVDQLDALVPDLDLQHRIVTALTGGLRSTDPEERATAIELVRRFLEHPQNMRDPAERAREALARALGHEPGHQAGPTPPPQPVPRSRVPAVLAWVGGATVVLAGLGVWGVVGTNREAVVAGSIVSQEVHDDLLDRGQHPTSVTCDDLTAEVGATTWCDTPGLAAGGYTIRVTSVDGSSVTGWEYG</sequence>
<dbReference type="InterPro" id="IPR000157">
    <property type="entry name" value="TIR_dom"/>
</dbReference>
<keyword evidence="1" id="KW-1133">Transmembrane helix</keyword>
<evidence type="ECO:0000313" key="3">
    <source>
        <dbReference type="EMBL" id="SDX30315.1"/>
    </source>
</evidence>
<feature type="domain" description="TIR" evidence="2">
    <location>
        <begin position="3"/>
        <end position="118"/>
    </location>
</feature>
<accession>A0A1H3AL31</accession>
<dbReference type="SUPFAM" id="SSF52200">
    <property type="entry name" value="Toll/Interleukin receptor TIR domain"/>
    <property type="match status" value="1"/>
</dbReference>
<dbReference type="RefSeq" id="WP_091150348.1">
    <property type="nucleotide sequence ID" value="NZ_FNOT01000001.1"/>
</dbReference>
<dbReference type="InterPro" id="IPR035897">
    <property type="entry name" value="Toll_tir_struct_dom_sf"/>
</dbReference>
<dbReference type="EMBL" id="FNOT01000001">
    <property type="protein sequence ID" value="SDX30315.1"/>
    <property type="molecule type" value="Genomic_DNA"/>
</dbReference>
<dbReference type="Proteomes" id="UP000198921">
    <property type="component" value="Unassembled WGS sequence"/>
</dbReference>
<keyword evidence="4" id="KW-1185">Reference proteome</keyword>
<proteinExistence type="predicted"/>
<dbReference type="AlphaFoldDB" id="A0A1H3AL31"/>
<dbReference type="GO" id="GO:0007165">
    <property type="term" value="P:signal transduction"/>
    <property type="evidence" value="ECO:0007669"/>
    <property type="project" value="InterPro"/>
</dbReference>
<evidence type="ECO:0000313" key="4">
    <source>
        <dbReference type="Proteomes" id="UP000198921"/>
    </source>
</evidence>
<protein>
    <submittedName>
        <fullName evidence="3">TIR domain-containing protein</fullName>
    </submittedName>
</protein>
<dbReference type="OrthoDB" id="4737208at2"/>
<dbReference type="Gene3D" id="3.40.50.10140">
    <property type="entry name" value="Toll/interleukin-1 receptor homology (TIR) domain"/>
    <property type="match status" value="1"/>
</dbReference>
<dbReference type="STRING" id="1137993.SAMN05660209_00092"/>
<name>A0A1H3AL31_9ACTN</name>
<feature type="transmembrane region" description="Helical" evidence="1">
    <location>
        <begin position="240"/>
        <end position="260"/>
    </location>
</feature>
<evidence type="ECO:0000259" key="2">
    <source>
        <dbReference type="Pfam" id="PF13676"/>
    </source>
</evidence>
<organism evidence="3 4">
    <name type="scientific">Geodermatophilus africanus</name>
    <dbReference type="NCBI Taxonomy" id="1137993"/>
    <lineage>
        <taxon>Bacteria</taxon>
        <taxon>Bacillati</taxon>
        <taxon>Actinomycetota</taxon>
        <taxon>Actinomycetes</taxon>
        <taxon>Geodermatophilales</taxon>
        <taxon>Geodermatophilaceae</taxon>
        <taxon>Geodermatophilus</taxon>
    </lineage>
</organism>
<dbReference type="Pfam" id="PF13676">
    <property type="entry name" value="TIR_2"/>
    <property type="match status" value="1"/>
</dbReference>
<evidence type="ECO:0000256" key="1">
    <source>
        <dbReference type="SAM" id="Phobius"/>
    </source>
</evidence>